<dbReference type="Gene3D" id="3.40.47.10">
    <property type="match status" value="3"/>
</dbReference>
<dbReference type="InterPro" id="IPR009081">
    <property type="entry name" value="PP-bd_ACP"/>
</dbReference>
<dbReference type="PROSITE" id="PS52004">
    <property type="entry name" value="KS3_2"/>
    <property type="match status" value="2"/>
</dbReference>
<dbReference type="GO" id="GO:0016491">
    <property type="term" value="F:oxidoreductase activity"/>
    <property type="evidence" value="ECO:0007669"/>
    <property type="project" value="InterPro"/>
</dbReference>
<dbReference type="PROSITE" id="PS50075">
    <property type="entry name" value="CARRIER"/>
    <property type="match status" value="2"/>
</dbReference>
<evidence type="ECO:0000259" key="6">
    <source>
        <dbReference type="PROSITE" id="PS52004"/>
    </source>
</evidence>
<dbReference type="Proteomes" id="UP001485043">
    <property type="component" value="Unassembled WGS sequence"/>
</dbReference>
<dbReference type="SMART" id="SM00825">
    <property type="entry name" value="PKS_KS"/>
    <property type="match status" value="1"/>
</dbReference>
<keyword evidence="1" id="KW-0596">Phosphopantetheine</keyword>
<proteinExistence type="predicted"/>
<keyword evidence="3" id="KW-0808">Transferase</keyword>
<name>A0AAW1SCN0_9CHLO</name>
<feature type="domain" description="Carrier" evidence="5">
    <location>
        <begin position="413"/>
        <end position="492"/>
    </location>
</feature>
<dbReference type="SUPFAM" id="SSF47336">
    <property type="entry name" value="ACP-like"/>
    <property type="match status" value="3"/>
</dbReference>
<dbReference type="InterPro" id="IPR006162">
    <property type="entry name" value="Ppantetheine_attach_site"/>
</dbReference>
<dbReference type="SUPFAM" id="SSF50129">
    <property type="entry name" value="GroES-like"/>
    <property type="match status" value="1"/>
</dbReference>
<dbReference type="SUPFAM" id="SSF56801">
    <property type="entry name" value="Acetyl-CoA synthetase-like"/>
    <property type="match status" value="1"/>
</dbReference>
<evidence type="ECO:0000313" key="7">
    <source>
        <dbReference type="EMBL" id="KAK9843871.1"/>
    </source>
</evidence>
<dbReference type="InterPro" id="IPR013149">
    <property type="entry name" value="ADH-like_C"/>
</dbReference>
<dbReference type="Pfam" id="PF00109">
    <property type="entry name" value="ketoacyl-synt"/>
    <property type="match status" value="3"/>
</dbReference>
<dbReference type="CDD" id="cd05195">
    <property type="entry name" value="enoyl_red"/>
    <property type="match status" value="1"/>
</dbReference>
<dbReference type="SMART" id="SM00823">
    <property type="entry name" value="PKS_PP"/>
    <property type="match status" value="2"/>
</dbReference>
<dbReference type="Pfam" id="PF00550">
    <property type="entry name" value="PP-binding"/>
    <property type="match status" value="2"/>
</dbReference>
<dbReference type="Gene3D" id="3.40.50.720">
    <property type="entry name" value="NAD(P)-binding Rossmann-like Domain"/>
    <property type="match status" value="2"/>
</dbReference>
<feature type="domain" description="Carrier" evidence="5">
    <location>
        <begin position="277"/>
        <end position="351"/>
    </location>
</feature>
<dbReference type="InterPro" id="IPR016039">
    <property type="entry name" value="Thiolase-like"/>
</dbReference>
<dbReference type="Pfam" id="PF02801">
    <property type="entry name" value="Ketoacyl-synt_C"/>
    <property type="match status" value="1"/>
</dbReference>
<dbReference type="InterPro" id="IPR045851">
    <property type="entry name" value="AMP-bd_C_sf"/>
</dbReference>
<dbReference type="InterPro" id="IPR013154">
    <property type="entry name" value="ADH-like_N"/>
</dbReference>
<dbReference type="InterPro" id="IPR020806">
    <property type="entry name" value="PKS_PP-bd"/>
</dbReference>
<dbReference type="Pfam" id="PF00107">
    <property type="entry name" value="ADH_zinc_N"/>
    <property type="match status" value="1"/>
</dbReference>
<dbReference type="InterPro" id="IPR011032">
    <property type="entry name" value="GroES-like_sf"/>
</dbReference>
<accession>A0AAW1SCN0</accession>
<gene>
    <name evidence="7" type="ORF">WJX84_011870</name>
</gene>
<evidence type="ECO:0000256" key="3">
    <source>
        <dbReference type="ARBA" id="ARBA00022679"/>
    </source>
</evidence>
<feature type="domain" description="Ketosynthase family 3 (KS3)" evidence="6">
    <location>
        <begin position="1801"/>
        <end position="2059"/>
    </location>
</feature>
<feature type="domain" description="Ketosynthase family 3 (KS3)" evidence="6">
    <location>
        <begin position="594"/>
        <end position="993"/>
    </location>
</feature>
<dbReference type="InterPro" id="IPR036291">
    <property type="entry name" value="NAD(P)-bd_dom_sf"/>
</dbReference>
<dbReference type="SMART" id="SM00822">
    <property type="entry name" value="PKS_KR"/>
    <property type="match status" value="1"/>
</dbReference>
<keyword evidence="4" id="KW-0511">Multifunctional enzyme</keyword>
<dbReference type="InterPro" id="IPR025110">
    <property type="entry name" value="AMP-bd_C"/>
</dbReference>
<dbReference type="Pfam" id="PF13193">
    <property type="entry name" value="AMP-binding_C"/>
    <property type="match status" value="1"/>
</dbReference>
<reference evidence="7 8" key="1">
    <citation type="journal article" date="2024" name="Nat. Commun.">
        <title>Phylogenomics reveals the evolutionary origins of lichenization in chlorophyte algae.</title>
        <authorList>
            <person name="Puginier C."/>
            <person name="Libourel C."/>
            <person name="Otte J."/>
            <person name="Skaloud P."/>
            <person name="Haon M."/>
            <person name="Grisel S."/>
            <person name="Petersen M."/>
            <person name="Berrin J.G."/>
            <person name="Delaux P.M."/>
            <person name="Dal Grande F."/>
            <person name="Keller J."/>
        </authorList>
    </citation>
    <scope>NUCLEOTIDE SEQUENCE [LARGE SCALE GENOMIC DNA]</scope>
    <source>
        <strain evidence="7 8">SAG 2523</strain>
    </source>
</reference>
<sequence length="2059" mass="211427">MILCGGENVYSTEVEAVLLAHPAIVQAAAFGIANHVMGEMVHAAVTLAPGSLVSAADLVAWCRINLAQYKVPAQVHIRQGMPMTGSGKILKTALRTDYGPPAARSALLGKAAAILVIAAAATLPPLVMDRLQATPHSSCLLIVIGEPYQGQLDPLTSLASARSASTALTALQLVEAAFFDEKSDWLLAALAAGLASLPATPHLVAYSAAVTLPLTLAPALAIPAASVGKVPSLAAGSGAIDPIQSSQASREITAPASALLGMDKTPSSAEGMTHAQDGMELLVRAEVVALVGGTAEQIRKDQPLMALGLDSSSSVQLTTRLEEQLSMQLPGTLAFDYPTIAELAFHLATLLPKERLPGLRTLADVPGSTLSGSSEVPAIMQPLQGMKDRGPLHLQGISMVDVVYGEVAALLGEPLKEIRQEQPLMAMGLASSSSVQLTARLEERLGVQLPDSSSSVQLTARLEGRFESQMPGTLAFDYPTVSELADYLMESGLSGGMVAGDKLSHPAVETSLAVEPQGLESIFSLELPGILTFDYPTIAEVTGYILDQLETSQLSTGVGNACSASAVQVRDIQALSPLPEPSRSQIYSQADKWARGIAILGVSQQRAVMGLEDPSGMPDFLGYEDAITAIPLSRWDLDVQIGADPQARFGGTVKGVDLFDLTAFQISSSEGLLVDPQQRLLLELNLNGIGDPAAWICLDADPGLNAYYATGAHLSVTSGRLAYTFGLRGPAMTVDTACSSSLVSTHLAVGSLGRQECSTAAAMGANLTLLSSWTRACSRASMLADDGRCKTLDASADGYVRSEGVAATILTTINSAVAEPLAAGAVHQPTILALLKGTAVNQDGRSSSLTAPNGPSQQAAMRAAHTAALMGPLDIDCLEMHGTGTSLGDPIEIGAAAAVLAPTNRAHPLALSAAKSSGTNAHVVVTASMWASRRHNQRQQVRFTRSRLWVLPRPHPLMLSLSLPNGPRDVIHMAAPLRSPSLAYMDDHMTHTHARGTLAAVAAPSLDSSPDGCDPMMTDNKHGTNSAAIGSQLVAACWMDLGCQDESSAGPIGALAAAVPIDGYILAPQALDATLHLGVTHPASPAKVPTSVAAYAVPSQACTPGWGVGTLPYGLLEESPPAAGFVILSDPAGDGPDPGQMFNPVGPTIRGMGTKAMRLGASGHQVGGHSAAVASRQEPQLMYEMVAGDQSLVAEPLDADRSAAALKPDDVTVAVHAVGLNFRDVLNVLGMYPGIDPGSPGSDCAGVVTHTAAGFLKHNLRVGDVVMGLAHGCLGTAIVAPAATLVKLPPGLSPQDAATLPTVMATVDAAFRQAAGVRSGDRVLVHAATGGVGLAAVQLLQAAGAEVVATAGTPAKRSLLRSLGVADVLSSRGTDFPSGLAALGNVDVALNSLTSPGLVAATLAALRPGGRFVEIGKRGIWSPQTIQAMRPDVHYSLLAIDFVPPRIMGPMLARIARGLAWGSAKPLQALSYGLGSIAGAMRAMIQAQHTGKITIRCSAGEGMRSRTRTAAITGGLGGLGLLSGQWLLGRAGAMRVALLSRSGRVAGGPSHAAFAAIASCARCVTAHMLDASTLEGTKALMASFAIPSGQSGAQPPPMAMLLHAAGTLQDGMLASQGLPALRAVFAAKLGAMPGVQSRMPAVPLERLILFSSVASLLGTAGQANYAAANAGLDAWAANAGSSGLWAVSLQWAAWASSGMASPAVLARLERIGQGAITPQQGLTVLGASLANPTPNPVLAANPFSWPTFLQHLPGGSRNGVPAHFREFEAAMEMPQDMVDMGMPAAAQREGTSNQGTAGRKTVEDLVKLVSAAVRDVAGDIGLEEPLMSAGVDSLGSVELRWDVNGPGLQQSGPPVRFGAFLEGLEQFDNALFGLPAAGAAQMDPQQRFLLEAAAEVVHGSRQNSVGSPDLAGQKTATYIGISWTEYAAIAAAHGVPTGAFTAQSAVLSVAVGRVAYHFGFQGPAVAMDTACSSSLVAANAGREYVASSGHGALTGGINAMLLPSTSAMFQKAGMLAADGRCKALDAAADGYRLCFPGHKCACHSSTGASKHRHAPQIRL</sequence>
<organism evidence="7 8">
    <name type="scientific">Apatococcus fuscideae</name>
    <dbReference type="NCBI Taxonomy" id="2026836"/>
    <lineage>
        <taxon>Eukaryota</taxon>
        <taxon>Viridiplantae</taxon>
        <taxon>Chlorophyta</taxon>
        <taxon>core chlorophytes</taxon>
        <taxon>Trebouxiophyceae</taxon>
        <taxon>Chlorellales</taxon>
        <taxon>Chlorellaceae</taxon>
        <taxon>Apatococcus</taxon>
    </lineage>
</organism>
<dbReference type="Gene3D" id="3.30.300.30">
    <property type="match status" value="1"/>
</dbReference>
<dbReference type="InterPro" id="IPR036736">
    <property type="entry name" value="ACP-like_sf"/>
</dbReference>
<dbReference type="EMBL" id="JALJOV010001670">
    <property type="protein sequence ID" value="KAK9843871.1"/>
    <property type="molecule type" value="Genomic_DNA"/>
</dbReference>
<dbReference type="InterPro" id="IPR014031">
    <property type="entry name" value="Ketoacyl_synth_C"/>
</dbReference>
<dbReference type="InterPro" id="IPR014030">
    <property type="entry name" value="Ketoacyl_synth_N"/>
</dbReference>
<dbReference type="PANTHER" id="PTHR43775">
    <property type="entry name" value="FATTY ACID SYNTHASE"/>
    <property type="match status" value="1"/>
</dbReference>
<dbReference type="SUPFAM" id="SSF51735">
    <property type="entry name" value="NAD(P)-binding Rossmann-fold domains"/>
    <property type="match status" value="2"/>
</dbReference>
<dbReference type="GO" id="GO:0031177">
    <property type="term" value="F:phosphopantetheine binding"/>
    <property type="evidence" value="ECO:0007669"/>
    <property type="project" value="InterPro"/>
</dbReference>
<protein>
    <submittedName>
        <fullName evidence="7">Uncharacterized protein</fullName>
    </submittedName>
</protein>
<keyword evidence="2" id="KW-0597">Phosphoprotein</keyword>
<dbReference type="InterPro" id="IPR057326">
    <property type="entry name" value="KR_dom"/>
</dbReference>
<evidence type="ECO:0000313" key="8">
    <source>
        <dbReference type="Proteomes" id="UP001485043"/>
    </source>
</evidence>
<dbReference type="Pfam" id="PF08659">
    <property type="entry name" value="KR"/>
    <property type="match status" value="1"/>
</dbReference>
<dbReference type="PROSITE" id="PS00012">
    <property type="entry name" value="PHOSPHOPANTETHEINE"/>
    <property type="match status" value="1"/>
</dbReference>
<dbReference type="GO" id="GO:0004312">
    <property type="term" value="F:fatty acid synthase activity"/>
    <property type="evidence" value="ECO:0007669"/>
    <property type="project" value="TreeGrafter"/>
</dbReference>
<dbReference type="InterPro" id="IPR020841">
    <property type="entry name" value="PKS_Beta-ketoAc_synthase_dom"/>
</dbReference>
<dbReference type="SMART" id="SM00829">
    <property type="entry name" value="PKS_ER"/>
    <property type="match status" value="1"/>
</dbReference>
<dbReference type="SMART" id="SM01294">
    <property type="entry name" value="PKS_PP_betabranch"/>
    <property type="match status" value="1"/>
</dbReference>
<dbReference type="Gene3D" id="3.90.180.10">
    <property type="entry name" value="Medium-chain alcohol dehydrogenases, catalytic domain"/>
    <property type="match status" value="1"/>
</dbReference>
<evidence type="ECO:0000256" key="1">
    <source>
        <dbReference type="ARBA" id="ARBA00022450"/>
    </source>
</evidence>
<dbReference type="Pfam" id="PF08240">
    <property type="entry name" value="ADH_N"/>
    <property type="match status" value="1"/>
</dbReference>
<keyword evidence="8" id="KW-1185">Reference proteome</keyword>
<evidence type="ECO:0000256" key="2">
    <source>
        <dbReference type="ARBA" id="ARBA00022553"/>
    </source>
</evidence>
<dbReference type="InterPro" id="IPR050091">
    <property type="entry name" value="PKS_NRPS_Biosynth_Enz"/>
</dbReference>
<evidence type="ECO:0000256" key="4">
    <source>
        <dbReference type="ARBA" id="ARBA00023268"/>
    </source>
</evidence>
<comment type="caution">
    <text evidence="7">The sequence shown here is derived from an EMBL/GenBank/DDBJ whole genome shotgun (WGS) entry which is preliminary data.</text>
</comment>
<dbReference type="PANTHER" id="PTHR43775:SF37">
    <property type="entry name" value="SI:DKEY-61P9.11"/>
    <property type="match status" value="1"/>
</dbReference>
<dbReference type="InterPro" id="IPR013968">
    <property type="entry name" value="PKS_KR"/>
</dbReference>
<dbReference type="SUPFAM" id="SSF53901">
    <property type="entry name" value="Thiolase-like"/>
    <property type="match status" value="2"/>
</dbReference>
<dbReference type="InterPro" id="IPR020843">
    <property type="entry name" value="ER"/>
</dbReference>
<dbReference type="Gene3D" id="1.10.1200.10">
    <property type="entry name" value="ACP-like"/>
    <property type="match status" value="3"/>
</dbReference>
<dbReference type="GO" id="GO:0006633">
    <property type="term" value="P:fatty acid biosynthetic process"/>
    <property type="evidence" value="ECO:0007669"/>
    <property type="project" value="TreeGrafter"/>
</dbReference>
<evidence type="ECO:0000259" key="5">
    <source>
        <dbReference type="PROSITE" id="PS50075"/>
    </source>
</evidence>
<dbReference type="CDD" id="cd00833">
    <property type="entry name" value="PKS"/>
    <property type="match status" value="2"/>
</dbReference>